<dbReference type="Pfam" id="PF25683">
    <property type="entry name" value="URGCP_GTPase"/>
    <property type="match status" value="1"/>
</dbReference>
<protein>
    <submittedName>
        <fullName evidence="2">Interferon-induced very large GTPase 1 Very large-inducible GTPase-1</fullName>
    </submittedName>
</protein>
<dbReference type="InterPro" id="IPR058641">
    <property type="entry name" value="GVIN1_dom"/>
</dbReference>
<feature type="domain" description="VLIG-type G" evidence="1">
    <location>
        <begin position="245"/>
        <end position="460"/>
    </location>
</feature>
<dbReference type="AlphaFoldDB" id="A0A6G1PD52"/>
<dbReference type="GO" id="GO:0005525">
    <property type="term" value="F:GTP binding"/>
    <property type="evidence" value="ECO:0007669"/>
    <property type="project" value="InterPro"/>
</dbReference>
<dbReference type="PANTHER" id="PTHR14819">
    <property type="entry name" value="GTP-BINDING"/>
    <property type="match status" value="1"/>
</dbReference>
<dbReference type="SUPFAM" id="SSF52540">
    <property type="entry name" value="P-loop containing nucleoside triphosphate hydrolases"/>
    <property type="match status" value="1"/>
</dbReference>
<dbReference type="Proteomes" id="UP000503349">
    <property type="component" value="Chromosome 3"/>
</dbReference>
<evidence type="ECO:0000313" key="2">
    <source>
        <dbReference type="EMBL" id="KAF3688139.1"/>
    </source>
</evidence>
<reference evidence="3" key="2">
    <citation type="submission" date="2019-02" db="EMBL/GenBank/DDBJ databases">
        <title>Opniocepnalus argus Var Kimnra genome.</title>
        <authorList>
            <person name="Zhou C."/>
            <person name="Xiao S."/>
        </authorList>
    </citation>
    <scope>NUCLEOTIDE SEQUENCE [LARGE SCALE GENOMIC DNA]</scope>
</reference>
<evidence type="ECO:0000259" key="1">
    <source>
        <dbReference type="PROSITE" id="PS51717"/>
    </source>
</evidence>
<dbReference type="Gene3D" id="3.40.50.300">
    <property type="entry name" value="P-loop containing nucleotide triphosphate hydrolases"/>
    <property type="match status" value="1"/>
</dbReference>
<organism evidence="2 3">
    <name type="scientific">Channa argus</name>
    <name type="common">Northern snakehead</name>
    <name type="synonym">Ophicephalus argus</name>
    <dbReference type="NCBI Taxonomy" id="215402"/>
    <lineage>
        <taxon>Eukaryota</taxon>
        <taxon>Metazoa</taxon>
        <taxon>Chordata</taxon>
        <taxon>Craniata</taxon>
        <taxon>Vertebrata</taxon>
        <taxon>Euteleostomi</taxon>
        <taxon>Actinopterygii</taxon>
        <taxon>Neopterygii</taxon>
        <taxon>Teleostei</taxon>
        <taxon>Neoteleostei</taxon>
        <taxon>Acanthomorphata</taxon>
        <taxon>Anabantaria</taxon>
        <taxon>Anabantiformes</taxon>
        <taxon>Channoidei</taxon>
        <taxon>Channidae</taxon>
        <taxon>Channa</taxon>
    </lineage>
</organism>
<name>A0A6G1PD52_CHAAH</name>
<dbReference type="InterPro" id="IPR052986">
    <property type="entry name" value="VLIG_GTPase"/>
</dbReference>
<keyword evidence="3" id="KW-1185">Reference proteome</keyword>
<proteinExistence type="predicted"/>
<evidence type="ECO:0000313" key="3">
    <source>
        <dbReference type="Proteomes" id="UP000503349"/>
    </source>
</evidence>
<dbReference type="EMBL" id="CM015714">
    <property type="protein sequence ID" value="KAF3688139.1"/>
    <property type="molecule type" value="Genomic_DNA"/>
</dbReference>
<reference evidence="2 3" key="1">
    <citation type="submission" date="2019-02" db="EMBL/GenBank/DDBJ databases">
        <title>Opniocepnalus argus genome.</title>
        <authorList>
            <person name="Zhou C."/>
            <person name="Xiao S."/>
        </authorList>
    </citation>
    <scope>NUCLEOTIDE SEQUENCE [LARGE SCALE GENOMIC DNA]</scope>
    <source>
        <strain evidence="2">OARG1902GOOAL</strain>
        <tissue evidence="2">Muscle</tissue>
    </source>
</reference>
<dbReference type="PANTHER" id="PTHR14819:SF9">
    <property type="entry name" value="UP-REGULATOR OF CELL PROLIFERATION-LIKE"/>
    <property type="match status" value="1"/>
</dbReference>
<sequence>MKMRIEQTADIAHELGIMVDEDYTECQDAKKNADGITVKIQDILTYKEAQRPLQGQIWKELTNLEKEEFRLRKVDFKNIETYKSDLNIQKRELRKKQNSYYMSDAMMCFIKAISSPGIERCYFLKWMRMNLDNPSRDKLSGLREQYKKKCNSENKEEIKDIDRQLSNSSLGTEHFFREMGQMYEASLSLPETHLSRQQLEHLPKLCAGLMIDGFPLELVDRDASNIPLRWVSDVLSQLHELVSPKNKILVVTVLGVQSTGKSTLLNTMFGMQFTVSSGRCTRALNSDFMVIIDTEGLKSPELAQLDDSHEHDNELATFVVGSSDITIINIAMENSIEMKDILQIVVHAFLRMKAVGKKPKSYEKNLRDRKLLLQQLNEMTQAAAKMEKKEDYKSFTDVMEYNPDTGNWYIPGLWNGNPPMAPVNAGYIAATSPKSELRELLRCLKTEASTFLAEWETKLLNNLTDYFKQTEGHVYLVEGYREEFSNSAKSIRREIEKSVFNQLTAAAEIKQGMREVDQIKVNHTKEMEKAVCALIDECRKKKVQMTEKELDKEFESARLKIETPFRYTADSIYGQVSKWLKLQDYTVMVQTLVDSIIDACTQAVTEKMERKNNYHDTYIQEILLIIDERLQNKHVKTNIKFEVSLKQHICGFAARNFQQMYEDFLQLNDPYTCLSQNKEKFHADFKAVFHERDQCQKKAEEFTNQCLKPAVEDFINRSLGPDIIGQMLTLQQFSTRIWIHLGSISSYEQFVKNQILDQILSHFSDGSKMSEFQNQHLQSSINSITDAVSEAKLKNSDILKTFVEDICRKLCEKLVISQDALGAFMILNKADQEQFAHWLTVSVKDMAQTLKEKFKKSNIKKKFRNLSVKPQNELFTKLIECGKQCPFFKSPCEAGGAAHTEHWASLHRPQGLGGYTFVKTRKLVTDICSSSVISDASFQCDATNYESHPYKLYKDIFPDWNIPPDVSLEASDYWKYVMAKFNKDFAEAYKAEPAEILEAWYKIPQDTGSRESQRVL</sequence>
<dbReference type="InterPro" id="IPR027417">
    <property type="entry name" value="P-loop_NTPase"/>
</dbReference>
<gene>
    <name evidence="2" type="ORF">EXN66_Car003811</name>
</gene>
<dbReference type="InterPro" id="IPR030383">
    <property type="entry name" value="G_VLIG_dom"/>
</dbReference>
<dbReference type="Pfam" id="PF25974">
    <property type="entry name" value="URGCP_9th"/>
    <property type="match status" value="1"/>
</dbReference>
<accession>A0A6G1PD52</accession>
<dbReference type="PROSITE" id="PS51717">
    <property type="entry name" value="G_VLIG"/>
    <property type="match status" value="1"/>
</dbReference>